<dbReference type="FunCoup" id="A0A6P5J8Q1">
    <property type="interactions" value="1199"/>
</dbReference>
<reference evidence="5" key="1">
    <citation type="submission" date="2025-08" db="UniProtKB">
        <authorList>
            <consortium name="RefSeq"/>
        </authorList>
    </citation>
    <scope>IDENTIFICATION</scope>
    <source>
        <tissue evidence="5">Spleen</tissue>
    </source>
</reference>
<dbReference type="PANTHER" id="PTHR47398:SF1">
    <property type="entry name" value="PROLINE-RICH PROTEIN 3-RELATED"/>
    <property type="match status" value="1"/>
</dbReference>
<accession>A0A6P5J8Q1</accession>
<feature type="zinc finger region" description="C3H1-type" evidence="1">
    <location>
        <begin position="222"/>
        <end position="249"/>
    </location>
</feature>
<evidence type="ECO:0000313" key="4">
    <source>
        <dbReference type="Proteomes" id="UP000515140"/>
    </source>
</evidence>
<dbReference type="InParanoid" id="A0A6P5J8Q1"/>
<sequence length="254" mass="27370">MGGVCVWEGEGGKGVLLYWNATWRERHAPAHSSLLDGSAGSGNNRILSPSIYRPLLPPAPTLFAPITLAVMPKRGKQRPPDPEESGDEESGSPAGPPSLLGPPPIANGKFGGPDPGFHRGPQGLRGPVIPPLLSLPLPFWGGCPMRGGPGPRPRPYLHSRWAYEDPEPRWGTGYGDHARNGPPNGWRNLGGGSSHHPSKNIPWPKNAPQFKDGVQEGDRTDKSNRPVCRHFSKGHCRYEDLCAFYHPGVNGPPL</sequence>
<dbReference type="GeneID" id="110199316"/>
<protein>
    <submittedName>
        <fullName evidence="5">Proline-rich protein 3</fullName>
    </submittedName>
</protein>
<dbReference type="Gene3D" id="4.10.1000.10">
    <property type="entry name" value="Zinc finger, CCCH-type"/>
    <property type="match status" value="1"/>
</dbReference>
<dbReference type="RefSeq" id="XP_020829768.1">
    <property type="nucleotide sequence ID" value="XM_020974109.1"/>
</dbReference>
<feature type="domain" description="C3H1-type" evidence="3">
    <location>
        <begin position="222"/>
        <end position="249"/>
    </location>
</feature>
<keyword evidence="1" id="KW-0862">Zinc</keyword>
<keyword evidence="1" id="KW-0479">Metal-binding</keyword>
<gene>
    <name evidence="5" type="primary">PRR3</name>
</gene>
<evidence type="ECO:0000256" key="1">
    <source>
        <dbReference type="PROSITE-ProRule" id="PRU00723"/>
    </source>
</evidence>
<dbReference type="Proteomes" id="UP000515140">
    <property type="component" value="Unplaced"/>
</dbReference>
<dbReference type="PROSITE" id="PS50103">
    <property type="entry name" value="ZF_C3H1"/>
    <property type="match status" value="1"/>
</dbReference>
<keyword evidence="1" id="KW-0863">Zinc-finger</keyword>
<dbReference type="InterPro" id="IPR042805">
    <property type="entry name" value="PRR3"/>
</dbReference>
<dbReference type="PANTHER" id="PTHR47398">
    <property type="entry name" value="PROLINE-RICH PROTEIN 3"/>
    <property type="match status" value="1"/>
</dbReference>
<organism evidence="4 5">
    <name type="scientific">Phascolarctos cinereus</name>
    <name type="common">Koala</name>
    <dbReference type="NCBI Taxonomy" id="38626"/>
    <lineage>
        <taxon>Eukaryota</taxon>
        <taxon>Metazoa</taxon>
        <taxon>Chordata</taxon>
        <taxon>Craniata</taxon>
        <taxon>Vertebrata</taxon>
        <taxon>Euteleostomi</taxon>
        <taxon>Mammalia</taxon>
        <taxon>Metatheria</taxon>
        <taxon>Diprotodontia</taxon>
        <taxon>Phascolarctidae</taxon>
        <taxon>Phascolarctos</taxon>
    </lineage>
</organism>
<dbReference type="GO" id="GO:0008270">
    <property type="term" value="F:zinc ion binding"/>
    <property type="evidence" value="ECO:0007669"/>
    <property type="project" value="UniProtKB-KW"/>
</dbReference>
<evidence type="ECO:0000259" key="3">
    <source>
        <dbReference type="PROSITE" id="PS50103"/>
    </source>
</evidence>
<keyword evidence="4" id="KW-1185">Reference proteome</keyword>
<dbReference type="InterPro" id="IPR000571">
    <property type="entry name" value="Znf_CCCH"/>
</dbReference>
<dbReference type="Pfam" id="PF00642">
    <property type="entry name" value="zf-CCCH"/>
    <property type="match status" value="1"/>
</dbReference>
<dbReference type="SMART" id="SM00356">
    <property type="entry name" value="ZnF_C3H1"/>
    <property type="match status" value="1"/>
</dbReference>
<evidence type="ECO:0000313" key="5">
    <source>
        <dbReference type="RefSeq" id="XP_020829768.1"/>
    </source>
</evidence>
<feature type="compositionally biased region" description="Pro residues" evidence="2">
    <location>
        <begin position="94"/>
        <end position="105"/>
    </location>
</feature>
<evidence type="ECO:0000256" key="2">
    <source>
        <dbReference type="SAM" id="MobiDB-lite"/>
    </source>
</evidence>
<feature type="region of interest" description="Disordered" evidence="2">
    <location>
        <begin position="70"/>
        <end position="125"/>
    </location>
</feature>
<dbReference type="KEGG" id="pcw:110199316"/>
<feature type="compositionally biased region" description="Basic and acidic residues" evidence="2">
    <location>
        <begin position="213"/>
        <end position="224"/>
    </location>
</feature>
<feature type="region of interest" description="Disordered" evidence="2">
    <location>
        <begin position="189"/>
        <end position="224"/>
    </location>
</feature>
<dbReference type="CTD" id="80742"/>
<dbReference type="AlphaFoldDB" id="A0A6P5J8Q1"/>
<name>A0A6P5J8Q1_PHACI</name>
<proteinExistence type="predicted"/>